<feature type="region of interest" description="Disordered" evidence="1">
    <location>
        <begin position="51"/>
        <end position="105"/>
    </location>
</feature>
<dbReference type="AlphaFoldDB" id="A0A139A200"/>
<dbReference type="InterPro" id="IPR036770">
    <property type="entry name" value="Ankyrin_rpt-contain_sf"/>
</dbReference>
<dbReference type="Gene3D" id="1.25.40.20">
    <property type="entry name" value="Ankyrin repeat-containing domain"/>
    <property type="match status" value="1"/>
</dbReference>
<sequence>MEVVDVLVKHPDLPTEAASDALIAAIKTGHVPIAWTLLDNGADPNYKKTLLSSRPRTGSQSASHASCSNTTSTPMLGARRARISPRRSRTSTWGRKTARKERRWAPREWVSGEECLGRRQSDVVDGGQDHGWERVGGAEAGEEGEETQCEEGHGWGFCG</sequence>
<evidence type="ECO:0000313" key="2">
    <source>
        <dbReference type="EMBL" id="KXS10820.1"/>
    </source>
</evidence>
<dbReference type="SUPFAM" id="SSF48403">
    <property type="entry name" value="Ankyrin repeat"/>
    <property type="match status" value="1"/>
</dbReference>
<keyword evidence="3" id="KW-1185">Reference proteome</keyword>
<protein>
    <recommendedName>
        <fullName evidence="4">Ankyrin</fullName>
    </recommendedName>
</protein>
<name>A0A139A200_GONPJ</name>
<accession>A0A139A200</accession>
<feature type="compositionally biased region" description="Basic residues" evidence="1">
    <location>
        <begin position="79"/>
        <end position="89"/>
    </location>
</feature>
<evidence type="ECO:0000313" key="3">
    <source>
        <dbReference type="Proteomes" id="UP000070544"/>
    </source>
</evidence>
<feature type="compositionally biased region" description="Acidic residues" evidence="1">
    <location>
        <begin position="140"/>
        <end position="149"/>
    </location>
</feature>
<dbReference type="EMBL" id="KQ965814">
    <property type="protein sequence ID" value="KXS10820.1"/>
    <property type="molecule type" value="Genomic_DNA"/>
</dbReference>
<feature type="region of interest" description="Disordered" evidence="1">
    <location>
        <begin position="120"/>
        <end position="159"/>
    </location>
</feature>
<feature type="compositionally biased region" description="Basic and acidic residues" evidence="1">
    <location>
        <begin position="120"/>
        <end position="133"/>
    </location>
</feature>
<proteinExistence type="predicted"/>
<dbReference type="Proteomes" id="UP000070544">
    <property type="component" value="Unassembled WGS sequence"/>
</dbReference>
<reference evidence="2 3" key="1">
    <citation type="journal article" date="2015" name="Genome Biol. Evol.">
        <title>Phylogenomic analyses indicate that early fungi evolved digesting cell walls of algal ancestors of land plants.</title>
        <authorList>
            <person name="Chang Y."/>
            <person name="Wang S."/>
            <person name="Sekimoto S."/>
            <person name="Aerts A.L."/>
            <person name="Choi C."/>
            <person name="Clum A."/>
            <person name="LaButti K.M."/>
            <person name="Lindquist E.A."/>
            <person name="Yee Ngan C."/>
            <person name="Ohm R.A."/>
            <person name="Salamov A.A."/>
            <person name="Grigoriev I.V."/>
            <person name="Spatafora J.W."/>
            <person name="Berbee M.L."/>
        </authorList>
    </citation>
    <scope>NUCLEOTIDE SEQUENCE [LARGE SCALE GENOMIC DNA]</scope>
    <source>
        <strain evidence="2 3">JEL478</strain>
    </source>
</reference>
<organism evidence="2 3">
    <name type="scientific">Gonapodya prolifera (strain JEL478)</name>
    <name type="common">Monoblepharis prolifera</name>
    <dbReference type="NCBI Taxonomy" id="1344416"/>
    <lineage>
        <taxon>Eukaryota</taxon>
        <taxon>Fungi</taxon>
        <taxon>Fungi incertae sedis</taxon>
        <taxon>Chytridiomycota</taxon>
        <taxon>Chytridiomycota incertae sedis</taxon>
        <taxon>Monoblepharidomycetes</taxon>
        <taxon>Monoblepharidales</taxon>
        <taxon>Gonapodyaceae</taxon>
        <taxon>Gonapodya</taxon>
    </lineage>
</organism>
<evidence type="ECO:0008006" key="4">
    <source>
        <dbReference type="Google" id="ProtNLM"/>
    </source>
</evidence>
<feature type="compositionally biased region" description="Polar residues" evidence="1">
    <location>
        <begin position="51"/>
        <end position="74"/>
    </location>
</feature>
<evidence type="ECO:0000256" key="1">
    <source>
        <dbReference type="SAM" id="MobiDB-lite"/>
    </source>
</evidence>
<gene>
    <name evidence="2" type="ORF">M427DRAFT_61535</name>
</gene>